<keyword evidence="2" id="KW-0813">Transport</keyword>
<dbReference type="NCBIfam" id="TIGR00351">
    <property type="entry name" value="narI"/>
    <property type="match status" value="1"/>
</dbReference>
<dbReference type="PANTHER" id="PTHR30598">
    <property type="entry name" value="NITRATE REDUCTASE PRIVATE CHAPERONE, REDOX ENZYME MATURATION PROTEIN REMP FAMILY"/>
    <property type="match status" value="1"/>
</dbReference>
<keyword evidence="9" id="KW-0560">Oxidoreductase</keyword>
<evidence type="ECO:0000256" key="7">
    <source>
        <dbReference type="ARBA" id="ARBA00022982"/>
    </source>
</evidence>
<proteinExistence type="predicted"/>
<feature type="transmembrane region" description="Helical" evidence="13">
    <location>
        <begin position="45"/>
        <end position="66"/>
    </location>
</feature>
<keyword evidence="11" id="KW-0534">Nitrate assimilation</keyword>
<evidence type="ECO:0000313" key="16">
    <source>
        <dbReference type="Proteomes" id="UP001073227"/>
    </source>
</evidence>
<keyword evidence="4" id="KW-0349">Heme</keyword>
<evidence type="ECO:0000256" key="5">
    <source>
        <dbReference type="ARBA" id="ARBA00022692"/>
    </source>
</evidence>
<evidence type="ECO:0000256" key="13">
    <source>
        <dbReference type="SAM" id="Phobius"/>
    </source>
</evidence>
<feature type="transmembrane region" description="Helical" evidence="13">
    <location>
        <begin position="127"/>
        <end position="149"/>
    </location>
</feature>
<dbReference type="RefSeq" id="WP_267652966.1">
    <property type="nucleotide sequence ID" value="NZ_JAOVZR010000001.1"/>
</dbReference>
<dbReference type="InterPro" id="IPR023234">
    <property type="entry name" value="NarG-like_domain"/>
</dbReference>
<keyword evidence="12 13" id="KW-0472">Membrane</keyword>
<feature type="transmembrane region" description="Helical" evidence="13">
    <location>
        <begin position="180"/>
        <end position="198"/>
    </location>
</feature>
<reference evidence="15" key="1">
    <citation type="submission" date="2022-10" db="EMBL/GenBank/DDBJ databases">
        <title>Hoeflea sp. G2-23, isolated from marine algae.</title>
        <authorList>
            <person name="Kristyanto S."/>
            <person name="Kim J.M."/>
            <person name="Jeon C.O."/>
        </authorList>
    </citation>
    <scope>NUCLEOTIDE SEQUENCE</scope>
    <source>
        <strain evidence="15">G2-23</strain>
    </source>
</reference>
<name>A0ABT3Z6M0_9HYPH</name>
<feature type="domain" description="NarG-like" evidence="14">
    <location>
        <begin position="2"/>
        <end position="223"/>
    </location>
</feature>
<evidence type="ECO:0000256" key="1">
    <source>
        <dbReference type="ARBA" id="ARBA00004651"/>
    </source>
</evidence>
<dbReference type="InterPro" id="IPR003816">
    <property type="entry name" value="Nitrate_red_gam"/>
</dbReference>
<feature type="transmembrane region" description="Helical" evidence="13">
    <location>
        <begin position="86"/>
        <end position="107"/>
    </location>
</feature>
<evidence type="ECO:0000256" key="10">
    <source>
        <dbReference type="ARBA" id="ARBA00023004"/>
    </source>
</evidence>
<protein>
    <submittedName>
        <fullName evidence="15">Respiratory nitrate reductase subunit gamma</fullName>
    </submittedName>
</protein>
<keyword evidence="16" id="KW-1185">Reference proteome</keyword>
<evidence type="ECO:0000313" key="15">
    <source>
        <dbReference type="EMBL" id="MCY0147361.1"/>
    </source>
</evidence>
<accession>A0ABT3Z6M0</accession>
<organism evidence="15 16">
    <name type="scientific">Hoeflea algicola</name>
    <dbReference type="NCBI Taxonomy" id="2983763"/>
    <lineage>
        <taxon>Bacteria</taxon>
        <taxon>Pseudomonadati</taxon>
        <taxon>Pseudomonadota</taxon>
        <taxon>Alphaproteobacteria</taxon>
        <taxon>Hyphomicrobiales</taxon>
        <taxon>Rhizobiaceae</taxon>
        <taxon>Hoeflea</taxon>
    </lineage>
</organism>
<keyword evidence="8 13" id="KW-1133">Transmembrane helix</keyword>
<evidence type="ECO:0000256" key="8">
    <source>
        <dbReference type="ARBA" id="ARBA00022989"/>
    </source>
</evidence>
<keyword evidence="7" id="KW-0249">Electron transport</keyword>
<evidence type="ECO:0000256" key="2">
    <source>
        <dbReference type="ARBA" id="ARBA00022448"/>
    </source>
</evidence>
<dbReference type="Gene3D" id="1.20.950.20">
    <property type="entry name" value="Transmembrane di-heme cytochromes, Chain C"/>
    <property type="match status" value="1"/>
</dbReference>
<feature type="transmembrane region" description="Helical" evidence="13">
    <location>
        <begin position="6"/>
        <end position="25"/>
    </location>
</feature>
<comment type="caution">
    <text evidence="15">The sequence shown here is derived from an EMBL/GenBank/DDBJ whole genome shotgun (WGS) entry which is preliminary data.</text>
</comment>
<evidence type="ECO:0000256" key="9">
    <source>
        <dbReference type="ARBA" id="ARBA00023002"/>
    </source>
</evidence>
<evidence type="ECO:0000256" key="6">
    <source>
        <dbReference type="ARBA" id="ARBA00022723"/>
    </source>
</evidence>
<evidence type="ECO:0000256" key="12">
    <source>
        <dbReference type="ARBA" id="ARBA00023136"/>
    </source>
</evidence>
<evidence type="ECO:0000256" key="4">
    <source>
        <dbReference type="ARBA" id="ARBA00022617"/>
    </source>
</evidence>
<keyword evidence="10" id="KW-0408">Iron</keyword>
<dbReference type="PANTHER" id="PTHR30598:SF3">
    <property type="entry name" value="RESPIRATORY NITRATE REDUCTASE 1 GAMMA CHAIN"/>
    <property type="match status" value="1"/>
</dbReference>
<dbReference type="Pfam" id="PF02665">
    <property type="entry name" value="Nitrate_red_gam"/>
    <property type="match status" value="1"/>
</dbReference>
<evidence type="ECO:0000256" key="11">
    <source>
        <dbReference type="ARBA" id="ARBA00023063"/>
    </source>
</evidence>
<evidence type="ECO:0000259" key="14">
    <source>
        <dbReference type="Pfam" id="PF02665"/>
    </source>
</evidence>
<keyword evidence="6" id="KW-0479">Metal-binding</keyword>
<dbReference type="Proteomes" id="UP001073227">
    <property type="component" value="Unassembled WGS sequence"/>
</dbReference>
<dbReference type="SUPFAM" id="SSF103501">
    <property type="entry name" value="Respiratory nitrate reductase 1 gamma chain"/>
    <property type="match status" value="1"/>
</dbReference>
<sequence>MNYFLFGVLPYLALTVLIIGSIARYERDPFTWKSSSSQLLRRKQLVWGSVLFHVGVLIVFFGHLVGMLTPVEIFHLLGMSYGFKQVLAIVVGGVAGVMALVGGAMLLHRRLFDPRIRANSSFADTGILVLLVAQLVLGMGTILASIQHLDGSEMVKFMMWAQGIFTFRAGAWELVAEVSWIYKLHILLGLTIFILFPFTRLVHMFSVPVRYVLRPGYQIVRTRKYKTQMGPKA</sequence>
<keyword evidence="3" id="KW-1003">Cell membrane</keyword>
<evidence type="ECO:0000256" key="3">
    <source>
        <dbReference type="ARBA" id="ARBA00022475"/>
    </source>
</evidence>
<keyword evidence="5 13" id="KW-0812">Transmembrane</keyword>
<comment type="subcellular location">
    <subcellularLocation>
        <location evidence="1">Cell membrane</location>
        <topology evidence="1">Multi-pass membrane protein</topology>
    </subcellularLocation>
</comment>
<gene>
    <name evidence="15" type="primary">narI</name>
    <name evidence="15" type="ORF">OEG84_06465</name>
</gene>
<dbReference type="InterPro" id="IPR051936">
    <property type="entry name" value="Heme-iron_electron_transfer"/>
</dbReference>
<dbReference type="InterPro" id="IPR036197">
    <property type="entry name" value="NarG-like_sf"/>
</dbReference>
<dbReference type="EMBL" id="JAOVZR010000001">
    <property type="protein sequence ID" value="MCY0147361.1"/>
    <property type="molecule type" value="Genomic_DNA"/>
</dbReference>